<keyword evidence="1" id="KW-0863">Zinc-finger</keyword>
<evidence type="ECO:0000313" key="3">
    <source>
        <dbReference type="EMBL" id="AGE53961.1"/>
    </source>
</evidence>
<dbReference type="InterPro" id="IPR013083">
    <property type="entry name" value="Znf_RING/FYVE/PHD"/>
</dbReference>
<dbReference type="PROSITE" id="PS50089">
    <property type="entry name" value="ZF_RING_2"/>
    <property type="match status" value="1"/>
</dbReference>
<name>M1HW63_PBCVI</name>
<organism evidence="3 4">
    <name type="scientific">Paramecium bursaria Chlorella virus IL3A</name>
    <name type="common">PBCV-IL3A</name>
    <dbReference type="NCBI Taxonomy" id="46019"/>
    <lineage>
        <taxon>Viruses</taxon>
        <taxon>Varidnaviria</taxon>
        <taxon>Bamfordvirae</taxon>
        <taxon>Nucleocytoviricota</taxon>
        <taxon>Megaviricetes</taxon>
        <taxon>Algavirales</taxon>
        <taxon>Phycodnaviridae</taxon>
        <taxon>Chlorovirus</taxon>
        <taxon>Chlorovirus illinoense</taxon>
    </lineage>
</organism>
<accession>M1HW63</accession>
<feature type="domain" description="RING-type" evidence="2">
    <location>
        <begin position="147"/>
        <end position="189"/>
    </location>
</feature>
<dbReference type="Gene3D" id="3.30.40.10">
    <property type="entry name" value="Zinc/RING finger domain, C3HC4 (zinc finger)"/>
    <property type="match status" value="1"/>
</dbReference>
<dbReference type="Proteomes" id="UP000247091">
    <property type="component" value="Segment"/>
</dbReference>
<dbReference type="SUPFAM" id="SSF57850">
    <property type="entry name" value="RING/U-box"/>
    <property type="match status" value="1"/>
</dbReference>
<gene>
    <name evidence="3" type="primary">IL-3A_539L</name>
    <name evidence="3" type="ORF">PBCVIL3A_539L</name>
</gene>
<evidence type="ECO:0000256" key="1">
    <source>
        <dbReference type="PROSITE-ProRule" id="PRU00175"/>
    </source>
</evidence>
<evidence type="ECO:0000313" key="4">
    <source>
        <dbReference type="Proteomes" id="UP000247091"/>
    </source>
</evidence>
<evidence type="ECO:0000259" key="2">
    <source>
        <dbReference type="PROSITE" id="PS50089"/>
    </source>
</evidence>
<reference evidence="3 4" key="1">
    <citation type="submission" date="2012-10" db="EMBL/GenBank/DDBJ databases">
        <title>Towards defining the chloroviruses: a genomic journey through a genus of large DNA viruses.</title>
        <authorList>
            <person name="Jeanniard A."/>
            <person name="Dunigan D.D."/>
            <person name="Gurnon J.R."/>
            <person name="Agarkova I."/>
            <person name="Kang M."/>
            <person name="Vitek J."/>
            <person name="Duncan G."/>
            <person name="McClung O.W."/>
            <person name="Larsen M."/>
            <person name="Claverie J.-M."/>
            <person name="Van Etten J.L."/>
            <person name="Blanc G."/>
        </authorList>
    </citation>
    <scope>NUCLEOTIDE SEQUENCE [LARGE SCALE GENOMIC DNA]</scope>
</reference>
<dbReference type="GO" id="GO:0008270">
    <property type="term" value="F:zinc ion binding"/>
    <property type="evidence" value="ECO:0007669"/>
    <property type="project" value="UniProtKB-KW"/>
</dbReference>
<dbReference type="EMBL" id="JX997169">
    <property type="protein sequence ID" value="AGE53961.1"/>
    <property type="molecule type" value="Genomic_DNA"/>
</dbReference>
<keyword evidence="1" id="KW-0479">Metal-binding</keyword>
<dbReference type="InterPro" id="IPR001841">
    <property type="entry name" value="Znf_RING"/>
</dbReference>
<protein>
    <recommendedName>
        <fullName evidence="2">RING-type domain-containing protein</fullName>
    </recommendedName>
</protein>
<keyword evidence="1" id="KW-0862">Zinc</keyword>
<organismHost>
    <name type="scientific">Chlorella</name>
    <dbReference type="NCBI Taxonomy" id="3071"/>
</organismHost>
<proteinExistence type="predicted"/>
<sequence>MEIIKNNDQLLSALQRIHQQNDAIMFKNHSGEFTIMVRNDPNCVGFFMNIELLIVIEDGDNTLVNILKNYPDAIGFDSDGGEFIIETLELDKRDVNMEDIETLRKLINGVYNYTVCNCNKYFIKDDKEMCIFCEMTATSEDLEHTDCPICMEKCYNMHGKIMKCCGTKLHTKCDNKWYVTGNKKCVMCRAELERRPETRILNIDELVTNIAQEVERRINNTEHE</sequence>